<name>A0ABM6DKV7_9BORD</name>
<evidence type="ECO:0000313" key="2">
    <source>
        <dbReference type="EMBL" id="ANY18526.1"/>
    </source>
</evidence>
<keyword evidence="1" id="KW-0812">Transmembrane</keyword>
<keyword evidence="1" id="KW-0472">Membrane</keyword>
<keyword evidence="2" id="KW-0614">Plasmid</keyword>
<dbReference type="InterPro" id="IPR048039">
    <property type="entry name" value="TraQ-like"/>
</dbReference>
<protein>
    <recommendedName>
        <fullName evidence="4">Conjugal transfer protein TraQ</fullName>
    </recommendedName>
</protein>
<keyword evidence="1" id="KW-1133">Transmembrane helix</keyword>
<dbReference type="Proteomes" id="UP000092950">
    <property type="component" value="Plasmid unnamed1"/>
</dbReference>
<evidence type="ECO:0000256" key="1">
    <source>
        <dbReference type="SAM" id="Phobius"/>
    </source>
</evidence>
<sequence>MDLGQAVVNAAAGLVGPAWKLLWALSALVGILYGGAVMIRAHKASQTTGQPMPVGQLVILLLIAGVVTNLSTLLNAASNTVGLGDVSYGPISYAPASSLGPLAQIVNACLTLGSIAGGWFAFKGVLLLKRATADGHGGNGGEDVMWRALTHLIFGAMLVNVPKFIDAFSATIGLMY</sequence>
<accession>A0ABM6DKV7</accession>
<dbReference type="RefSeq" id="WP_043215396.1">
    <property type="nucleotide sequence ID" value="NZ_CAJGUP010000012.1"/>
</dbReference>
<proteinExistence type="predicted"/>
<gene>
    <name evidence="2" type="ORF">BBN53_21125</name>
</gene>
<keyword evidence="3" id="KW-1185">Reference proteome</keyword>
<dbReference type="NCBIfam" id="NF033883">
    <property type="entry name" value="conj_TraQ_IncI1"/>
    <property type="match status" value="1"/>
</dbReference>
<dbReference type="EMBL" id="CP016441">
    <property type="protein sequence ID" value="ANY18526.1"/>
    <property type="molecule type" value="Genomic_DNA"/>
</dbReference>
<feature type="transmembrane region" description="Helical" evidence="1">
    <location>
        <begin position="54"/>
        <end position="74"/>
    </location>
</feature>
<evidence type="ECO:0000313" key="3">
    <source>
        <dbReference type="Proteomes" id="UP000092950"/>
    </source>
</evidence>
<organism evidence="2 3">
    <name type="scientific">Bordetella pseudohinzii</name>
    <dbReference type="NCBI Taxonomy" id="1331258"/>
    <lineage>
        <taxon>Bacteria</taxon>
        <taxon>Pseudomonadati</taxon>
        <taxon>Pseudomonadota</taxon>
        <taxon>Betaproteobacteria</taxon>
        <taxon>Burkholderiales</taxon>
        <taxon>Alcaligenaceae</taxon>
        <taxon>Bordetella</taxon>
    </lineage>
</organism>
<reference evidence="2 3" key="1">
    <citation type="submission" date="2016-07" db="EMBL/GenBank/DDBJ databases">
        <title>Complete genome sequences of Bordetella pseudohinzii.</title>
        <authorList>
            <person name="Spilker T."/>
            <person name="Darrah R."/>
            <person name="LiPuma J.J."/>
        </authorList>
    </citation>
    <scope>NUCLEOTIDE SEQUENCE [LARGE SCALE GENOMIC DNA]</scope>
    <source>
        <strain evidence="2 3">HI4681</strain>
        <plasmid evidence="2 3">unnamed1</plasmid>
    </source>
</reference>
<feature type="transmembrane region" description="Helical" evidence="1">
    <location>
        <begin position="21"/>
        <end position="42"/>
    </location>
</feature>
<evidence type="ECO:0008006" key="4">
    <source>
        <dbReference type="Google" id="ProtNLM"/>
    </source>
</evidence>
<geneLocation type="plasmid" evidence="2 3">
    <name>unnamed1</name>
</geneLocation>
<feature type="transmembrane region" description="Helical" evidence="1">
    <location>
        <begin position="102"/>
        <end position="122"/>
    </location>
</feature>